<name>A0AAV7RWC8_PLEWA</name>
<keyword evidence="3" id="KW-1185">Reference proteome</keyword>
<gene>
    <name evidence="2" type="ORF">NDU88_009357</name>
</gene>
<dbReference type="AlphaFoldDB" id="A0AAV7RWC8"/>
<sequence length="82" mass="8742">MASLTGVSRGVAKPWSPGRKPGTRVTGASRTRPEGRSGEGRGTPNLEPCVPEEENRAPWVPGGEGPGINPAERRGDRWEPLQ</sequence>
<accession>A0AAV7RWC8</accession>
<feature type="compositionally biased region" description="Basic and acidic residues" evidence="1">
    <location>
        <begin position="71"/>
        <end position="82"/>
    </location>
</feature>
<organism evidence="2 3">
    <name type="scientific">Pleurodeles waltl</name>
    <name type="common">Iberian ribbed newt</name>
    <dbReference type="NCBI Taxonomy" id="8319"/>
    <lineage>
        <taxon>Eukaryota</taxon>
        <taxon>Metazoa</taxon>
        <taxon>Chordata</taxon>
        <taxon>Craniata</taxon>
        <taxon>Vertebrata</taxon>
        <taxon>Euteleostomi</taxon>
        <taxon>Amphibia</taxon>
        <taxon>Batrachia</taxon>
        <taxon>Caudata</taxon>
        <taxon>Salamandroidea</taxon>
        <taxon>Salamandridae</taxon>
        <taxon>Pleurodelinae</taxon>
        <taxon>Pleurodeles</taxon>
    </lineage>
</organism>
<dbReference type="Proteomes" id="UP001066276">
    <property type="component" value="Chromosome 5"/>
</dbReference>
<feature type="region of interest" description="Disordered" evidence="1">
    <location>
        <begin position="1"/>
        <end position="82"/>
    </location>
</feature>
<evidence type="ECO:0000313" key="3">
    <source>
        <dbReference type="Proteomes" id="UP001066276"/>
    </source>
</evidence>
<reference evidence="2" key="1">
    <citation type="journal article" date="2022" name="bioRxiv">
        <title>Sequencing and chromosome-scale assembly of the giantPleurodeles waltlgenome.</title>
        <authorList>
            <person name="Brown T."/>
            <person name="Elewa A."/>
            <person name="Iarovenko S."/>
            <person name="Subramanian E."/>
            <person name="Araus A.J."/>
            <person name="Petzold A."/>
            <person name="Susuki M."/>
            <person name="Suzuki K.-i.T."/>
            <person name="Hayashi T."/>
            <person name="Toyoda A."/>
            <person name="Oliveira C."/>
            <person name="Osipova E."/>
            <person name="Leigh N.D."/>
            <person name="Simon A."/>
            <person name="Yun M.H."/>
        </authorList>
    </citation>
    <scope>NUCLEOTIDE SEQUENCE</scope>
    <source>
        <strain evidence="2">20211129_DDA</strain>
        <tissue evidence="2">Liver</tissue>
    </source>
</reference>
<comment type="caution">
    <text evidence="2">The sequence shown here is derived from an EMBL/GenBank/DDBJ whole genome shotgun (WGS) entry which is preliminary data.</text>
</comment>
<dbReference type="EMBL" id="JANPWB010000009">
    <property type="protein sequence ID" value="KAJ1156639.1"/>
    <property type="molecule type" value="Genomic_DNA"/>
</dbReference>
<proteinExistence type="predicted"/>
<evidence type="ECO:0000256" key="1">
    <source>
        <dbReference type="SAM" id="MobiDB-lite"/>
    </source>
</evidence>
<protein>
    <submittedName>
        <fullName evidence="2">Uncharacterized protein</fullName>
    </submittedName>
</protein>
<evidence type="ECO:0000313" key="2">
    <source>
        <dbReference type="EMBL" id="KAJ1156639.1"/>
    </source>
</evidence>